<dbReference type="Proteomes" id="UP000237682">
    <property type="component" value="Unassembled WGS sequence"/>
</dbReference>
<dbReference type="Pfam" id="PF00534">
    <property type="entry name" value="Glycos_transf_1"/>
    <property type="match status" value="1"/>
</dbReference>
<dbReference type="SUPFAM" id="SSF53756">
    <property type="entry name" value="UDP-Glycosyltransferase/glycogen phosphorylase"/>
    <property type="match status" value="1"/>
</dbReference>
<dbReference type="InterPro" id="IPR001296">
    <property type="entry name" value="Glyco_trans_1"/>
</dbReference>
<dbReference type="OrthoDB" id="9790710at2"/>
<dbReference type="EMBL" id="PUEJ01000001">
    <property type="protein sequence ID" value="PRH89236.1"/>
    <property type="molecule type" value="Genomic_DNA"/>
</dbReference>
<dbReference type="AlphaFoldDB" id="A0A2S9QIP5"/>
<sequence length="396" mass="42746">MRLAILTSHPIQYQAPIFRELARRMDLEVFFAHRPTPRQQADAGFGVAFDWDIDLLAGYPNRFLANKARNPGVDNFFGCDTPAIAQALREGGFDALLVCGWALKSYLQAIAAARRLAMPVLVRGDSHLLTPRRRLKAWTKRAVYPRLLRFFDAALYVGQNSRAYYRHYGYPPERLHFSPHCVDTDWFAARATTQARQALRASLSIGEASLAIAFAGKLVERKHPLDLIEAAALCGAGGREIEVVIAGDGPLREAVQARAAQLGVRLHFLGFRNQSEMPAVYAACDGLALPSSGQETWGLVANEAQACGRPVIVSDQCGCAPDLAADRDTGRIFETGNVGALAAALADLPTGTATRSALAALACRYGVGAAADGIEAGLASCSKRTADHRRTSEVLT</sequence>
<evidence type="ECO:0000313" key="4">
    <source>
        <dbReference type="Proteomes" id="UP000237682"/>
    </source>
</evidence>
<protein>
    <submittedName>
        <fullName evidence="3">Glycosyl transferase</fullName>
    </submittedName>
</protein>
<reference evidence="3 4" key="1">
    <citation type="submission" date="2018-02" db="EMBL/GenBank/DDBJ databases">
        <title>Whole genome sequencing of endophytic bacterium.</title>
        <authorList>
            <person name="Eedara R."/>
            <person name="Podile A.R."/>
        </authorList>
    </citation>
    <scope>NUCLEOTIDE SEQUENCE [LARGE SCALE GENOMIC DNA]</scope>
    <source>
        <strain evidence="3 4">RP1T</strain>
    </source>
</reference>
<feature type="domain" description="Glycosyl transferase family 1" evidence="1">
    <location>
        <begin position="197"/>
        <end position="354"/>
    </location>
</feature>
<dbReference type="PANTHER" id="PTHR45947:SF3">
    <property type="entry name" value="SULFOQUINOVOSYL TRANSFERASE SQD2"/>
    <property type="match status" value="1"/>
</dbReference>
<feature type="domain" description="Glycosyltransferase subfamily 4-like N-terminal" evidence="2">
    <location>
        <begin position="19"/>
        <end position="185"/>
    </location>
</feature>
<name>A0A2S9QIP5_9HYPH</name>
<evidence type="ECO:0000259" key="2">
    <source>
        <dbReference type="Pfam" id="PF13439"/>
    </source>
</evidence>
<organism evidence="3 4">
    <name type="scientific">Labrys okinawensis</name>
    <dbReference type="NCBI Taxonomy" id="346911"/>
    <lineage>
        <taxon>Bacteria</taxon>
        <taxon>Pseudomonadati</taxon>
        <taxon>Pseudomonadota</taxon>
        <taxon>Alphaproteobacteria</taxon>
        <taxon>Hyphomicrobiales</taxon>
        <taxon>Xanthobacteraceae</taxon>
        <taxon>Labrys</taxon>
    </lineage>
</organism>
<dbReference type="Pfam" id="PF13439">
    <property type="entry name" value="Glyco_transf_4"/>
    <property type="match status" value="1"/>
</dbReference>
<dbReference type="InterPro" id="IPR050194">
    <property type="entry name" value="Glycosyltransferase_grp1"/>
</dbReference>
<proteinExistence type="predicted"/>
<keyword evidence="4" id="KW-1185">Reference proteome</keyword>
<dbReference type="GO" id="GO:0016757">
    <property type="term" value="F:glycosyltransferase activity"/>
    <property type="evidence" value="ECO:0007669"/>
    <property type="project" value="InterPro"/>
</dbReference>
<gene>
    <name evidence="3" type="ORF">C5L14_01175</name>
</gene>
<dbReference type="PANTHER" id="PTHR45947">
    <property type="entry name" value="SULFOQUINOVOSYL TRANSFERASE SQD2"/>
    <property type="match status" value="1"/>
</dbReference>
<dbReference type="InterPro" id="IPR028098">
    <property type="entry name" value="Glyco_trans_4-like_N"/>
</dbReference>
<dbReference type="RefSeq" id="WP_105860202.1">
    <property type="nucleotide sequence ID" value="NZ_PUEJ01000001.1"/>
</dbReference>
<accession>A0A2S9QIP5</accession>
<comment type="caution">
    <text evidence="3">The sequence shown here is derived from an EMBL/GenBank/DDBJ whole genome shotgun (WGS) entry which is preliminary data.</text>
</comment>
<keyword evidence="3" id="KW-0808">Transferase</keyword>
<evidence type="ECO:0000259" key="1">
    <source>
        <dbReference type="Pfam" id="PF00534"/>
    </source>
</evidence>
<dbReference type="Gene3D" id="3.40.50.2000">
    <property type="entry name" value="Glycogen Phosphorylase B"/>
    <property type="match status" value="2"/>
</dbReference>
<dbReference type="CDD" id="cd03801">
    <property type="entry name" value="GT4_PimA-like"/>
    <property type="match status" value="1"/>
</dbReference>
<evidence type="ECO:0000313" key="3">
    <source>
        <dbReference type="EMBL" id="PRH89236.1"/>
    </source>
</evidence>